<evidence type="ECO:0000313" key="1">
    <source>
        <dbReference type="EMBL" id="SUS04361.1"/>
    </source>
</evidence>
<accession>A0A380TAS5</accession>
<protein>
    <submittedName>
        <fullName evidence="1">Uncharacterized protein</fullName>
    </submittedName>
</protein>
<dbReference type="InterPro" id="IPR003774">
    <property type="entry name" value="AlgH-like"/>
</dbReference>
<dbReference type="GO" id="GO:0005829">
    <property type="term" value="C:cytosol"/>
    <property type="evidence" value="ECO:0007669"/>
    <property type="project" value="TreeGrafter"/>
</dbReference>
<dbReference type="SUPFAM" id="SSF143456">
    <property type="entry name" value="VC0467-like"/>
    <property type="match status" value="1"/>
</dbReference>
<sequence length="204" mass="21640">MMFIRTAARTFIAFLIVVASTANWQPAHATGTSLTGQLLVASPRIGDPRFAETVIFIVAHSDEGAMGLVVNRTYGRGPLQRLLAGFGVTTAVQPATVRLQYGGPVETKRGFVLHSADYSGPSTTPVTGGMAFSTGRDVLQAVADGHGPQRKLFILGYAGWGPGQLEAELASNDWLTAPAETGLIFSDDIENVWQQALQRAGTPL</sequence>
<gene>
    <name evidence="1" type="ORF">DF3PB_1290004</name>
</gene>
<organism evidence="1">
    <name type="scientific">metagenome</name>
    <dbReference type="NCBI Taxonomy" id="256318"/>
    <lineage>
        <taxon>unclassified sequences</taxon>
        <taxon>metagenomes</taxon>
    </lineage>
</organism>
<dbReference type="Gene3D" id="3.40.1740.10">
    <property type="entry name" value="VC0467-like"/>
    <property type="match status" value="1"/>
</dbReference>
<reference evidence="1" key="1">
    <citation type="submission" date="2018-07" db="EMBL/GenBank/DDBJ databases">
        <authorList>
            <person name="Quirk P.G."/>
            <person name="Krulwich T.A."/>
        </authorList>
    </citation>
    <scope>NUCLEOTIDE SEQUENCE</scope>
</reference>
<dbReference type="PANTHER" id="PTHR30327">
    <property type="entry name" value="UNCHARACTERIZED PROTEIN YQGE"/>
    <property type="match status" value="1"/>
</dbReference>
<name>A0A380TAS5_9ZZZZ</name>
<dbReference type="PANTHER" id="PTHR30327:SF1">
    <property type="entry name" value="UPF0301 PROTEIN YQGE"/>
    <property type="match status" value="1"/>
</dbReference>
<dbReference type="EMBL" id="UIDG01000034">
    <property type="protein sequence ID" value="SUS04361.1"/>
    <property type="molecule type" value="Genomic_DNA"/>
</dbReference>
<dbReference type="Pfam" id="PF02622">
    <property type="entry name" value="DUF179"/>
    <property type="match status" value="1"/>
</dbReference>
<proteinExistence type="inferred from homology"/>
<dbReference type="HAMAP" id="MF_00758">
    <property type="entry name" value="UPF0301"/>
    <property type="match status" value="1"/>
</dbReference>
<dbReference type="AlphaFoldDB" id="A0A380TAS5"/>